<protein>
    <submittedName>
        <fullName evidence="1">Uncharacterized protein</fullName>
    </submittedName>
</protein>
<name>A0ABV0TUL8_9TELE</name>
<evidence type="ECO:0000313" key="2">
    <source>
        <dbReference type="Proteomes" id="UP001482620"/>
    </source>
</evidence>
<dbReference type="Proteomes" id="UP001482620">
    <property type="component" value="Unassembled WGS sequence"/>
</dbReference>
<keyword evidence="2" id="KW-1185">Reference proteome</keyword>
<evidence type="ECO:0000313" key="1">
    <source>
        <dbReference type="EMBL" id="MEQ2236610.1"/>
    </source>
</evidence>
<sequence>MLIVQDLCKLKSEFLIFQSHFQSLILIQRKAFECSLNKMLATGRKYGCCPVSTNSTFDAPKDSIPLAVTLLWWHFYCPSFFSMFSKHLLVLVPDAVLAACYKCIIHIH</sequence>
<accession>A0ABV0TUL8</accession>
<dbReference type="EMBL" id="JAHRIQ010047562">
    <property type="protein sequence ID" value="MEQ2236610.1"/>
    <property type="molecule type" value="Genomic_DNA"/>
</dbReference>
<organism evidence="1 2">
    <name type="scientific">Ilyodon furcidens</name>
    <name type="common">goldbreast splitfin</name>
    <dbReference type="NCBI Taxonomy" id="33524"/>
    <lineage>
        <taxon>Eukaryota</taxon>
        <taxon>Metazoa</taxon>
        <taxon>Chordata</taxon>
        <taxon>Craniata</taxon>
        <taxon>Vertebrata</taxon>
        <taxon>Euteleostomi</taxon>
        <taxon>Actinopterygii</taxon>
        <taxon>Neopterygii</taxon>
        <taxon>Teleostei</taxon>
        <taxon>Neoteleostei</taxon>
        <taxon>Acanthomorphata</taxon>
        <taxon>Ovalentaria</taxon>
        <taxon>Atherinomorphae</taxon>
        <taxon>Cyprinodontiformes</taxon>
        <taxon>Goodeidae</taxon>
        <taxon>Ilyodon</taxon>
    </lineage>
</organism>
<proteinExistence type="predicted"/>
<reference evidence="1 2" key="1">
    <citation type="submission" date="2021-06" db="EMBL/GenBank/DDBJ databases">
        <authorList>
            <person name="Palmer J.M."/>
        </authorList>
    </citation>
    <scope>NUCLEOTIDE SEQUENCE [LARGE SCALE GENOMIC DNA]</scope>
    <source>
        <strain evidence="2">if_2019</strain>
        <tissue evidence="1">Muscle</tissue>
    </source>
</reference>
<comment type="caution">
    <text evidence="1">The sequence shown here is derived from an EMBL/GenBank/DDBJ whole genome shotgun (WGS) entry which is preliminary data.</text>
</comment>
<gene>
    <name evidence="1" type="ORF">ILYODFUR_014465</name>
</gene>